<feature type="region of interest" description="Disordered" evidence="1">
    <location>
        <begin position="701"/>
        <end position="755"/>
    </location>
</feature>
<evidence type="ECO:0000313" key="4">
    <source>
        <dbReference type="Proteomes" id="UP001143463"/>
    </source>
</evidence>
<reference evidence="3" key="2">
    <citation type="submission" date="2023-01" db="EMBL/GenBank/DDBJ databases">
        <authorList>
            <person name="Sun Q."/>
            <person name="Evtushenko L."/>
        </authorList>
    </citation>
    <scope>NUCLEOTIDE SEQUENCE</scope>
    <source>
        <strain evidence="3">VKM Ac-1069</strain>
    </source>
</reference>
<keyword evidence="2" id="KW-0812">Transmembrane</keyword>
<dbReference type="AlphaFoldDB" id="A0A9W6NY05"/>
<evidence type="ECO:0000256" key="2">
    <source>
        <dbReference type="SAM" id="Phobius"/>
    </source>
</evidence>
<sequence length="755" mass="79175">MDTQAGPSLRASGRDVRDGLIGLVATGLALLIAAWVLDGLSFAHWWTAFVVAAAMGVVDALVRPVLRALAGRAGAVTALVLGVLVQVAVVELALLAVPSASVASLGDAVATLVIVAVVSAVTRWLLGITDSSYIVADLIRRGERRRRRAPAAGPAPGSSPVGVVVVQVDGLPFPLLQHGVISGVLPTLARWVRTGSHDAVRWWARVPSTTPASQAALLHGTNDGIPAFRWYEKDTGRLMVANRPADAADLEGRLSDGRGLLADGGVSVSNIFSGDAPTSFMTMSRITGRGGLGPGRGYVRFFASPFVFPRALVRTLGEMVKELHQSRRQRLRGIEPRVRRRGAYVALRGLTNVLLRDLNVALVAEHMIAGAPVVFVDLVDYDEIAHHAGVARPESLAALAGVDEVLGTLERVAAAAPREYRFVVLSDHGQSQGPTFRQLTGRGLEAAVREHTDASRTAMLADTGDVEVWGPLNAMLAEVLSAVRPARSDGRRGPGGTGVVVGPERGSRGATTAGPSDGERPELVVVGSGNLGLAWFPRLPGRVPVEELGRRFPALIPGLLAEPGVAFVVVDSARGPLAVGPDGVRVLLDDVVEGRDPLAAFGPRAAADLARVAVMDSCPDLYVHSTVDPRTSEVHAFEELVGCHGGLGGWQNDAVLVHPADWPLAADLLDRTVEGEALLYGADAVHRQLVRWLERCGARHLPAPEAPSGDERPCAVPGPPGAGEVAARIDRTMGITGEGITGEARDRTGAEEAGC</sequence>
<protein>
    <submittedName>
        <fullName evidence="3">Membrane protein</fullName>
    </submittedName>
</protein>
<dbReference type="SUPFAM" id="SSF53649">
    <property type="entry name" value="Alkaline phosphatase-like"/>
    <property type="match status" value="1"/>
</dbReference>
<organism evidence="3 4">
    <name type="scientific">Pseudonocardia halophobica</name>
    <dbReference type="NCBI Taxonomy" id="29401"/>
    <lineage>
        <taxon>Bacteria</taxon>
        <taxon>Bacillati</taxon>
        <taxon>Actinomycetota</taxon>
        <taxon>Actinomycetes</taxon>
        <taxon>Pseudonocardiales</taxon>
        <taxon>Pseudonocardiaceae</taxon>
        <taxon>Pseudonocardia</taxon>
    </lineage>
</organism>
<feature type="transmembrane region" description="Helical" evidence="2">
    <location>
        <begin position="74"/>
        <end position="97"/>
    </location>
</feature>
<feature type="transmembrane region" description="Helical" evidence="2">
    <location>
        <begin position="20"/>
        <end position="37"/>
    </location>
</feature>
<dbReference type="Pfam" id="PF01663">
    <property type="entry name" value="Phosphodiest"/>
    <property type="match status" value="1"/>
</dbReference>
<name>A0A9W6NY05_9PSEU</name>
<keyword evidence="2" id="KW-1133">Transmembrane helix</keyword>
<feature type="region of interest" description="Disordered" evidence="1">
    <location>
        <begin position="487"/>
        <end position="521"/>
    </location>
</feature>
<dbReference type="Proteomes" id="UP001143463">
    <property type="component" value="Unassembled WGS sequence"/>
</dbReference>
<dbReference type="InterPro" id="IPR002591">
    <property type="entry name" value="Phosphodiest/P_Trfase"/>
</dbReference>
<comment type="caution">
    <text evidence="3">The sequence shown here is derived from an EMBL/GenBank/DDBJ whole genome shotgun (WGS) entry which is preliminary data.</text>
</comment>
<keyword evidence="4" id="KW-1185">Reference proteome</keyword>
<feature type="transmembrane region" description="Helical" evidence="2">
    <location>
        <begin position="43"/>
        <end position="62"/>
    </location>
</feature>
<dbReference type="EMBL" id="BSFQ01000018">
    <property type="protein sequence ID" value="GLL13047.1"/>
    <property type="molecule type" value="Genomic_DNA"/>
</dbReference>
<keyword evidence="2" id="KW-0472">Membrane</keyword>
<evidence type="ECO:0000313" key="3">
    <source>
        <dbReference type="EMBL" id="GLL13047.1"/>
    </source>
</evidence>
<dbReference type="Gene3D" id="3.40.720.10">
    <property type="entry name" value="Alkaline Phosphatase, subunit A"/>
    <property type="match status" value="1"/>
</dbReference>
<gene>
    <name evidence="3" type="ORF">GCM10017577_41900</name>
</gene>
<reference evidence="3" key="1">
    <citation type="journal article" date="2014" name="Int. J. Syst. Evol. Microbiol.">
        <title>Complete genome sequence of Corynebacterium casei LMG S-19264T (=DSM 44701T), isolated from a smear-ripened cheese.</title>
        <authorList>
            <consortium name="US DOE Joint Genome Institute (JGI-PGF)"/>
            <person name="Walter F."/>
            <person name="Albersmeier A."/>
            <person name="Kalinowski J."/>
            <person name="Ruckert C."/>
        </authorList>
    </citation>
    <scope>NUCLEOTIDE SEQUENCE</scope>
    <source>
        <strain evidence="3">VKM Ac-1069</strain>
    </source>
</reference>
<dbReference type="RefSeq" id="WP_063739695.1">
    <property type="nucleotide sequence ID" value="NZ_BAAAUZ010000006.1"/>
</dbReference>
<feature type="transmembrane region" description="Helical" evidence="2">
    <location>
        <begin position="109"/>
        <end position="136"/>
    </location>
</feature>
<dbReference type="InterPro" id="IPR007165">
    <property type="entry name" value="Phage_holin_4_2"/>
</dbReference>
<accession>A0A9W6NY05</accession>
<dbReference type="InterPro" id="IPR017850">
    <property type="entry name" value="Alkaline_phosphatase_core_sf"/>
</dbReference>
<proteinExistence type="predicted"/>
<feature type="compositionally biased region" description="Basic and acidic residues" evidence="1">
    <location>
        <begin position="743"/>
        <end position="755"/>
    </location>
</feature>
<dbReference type="Pfam" id="PF04020">
    <property type="entry name" value="Phage_holin_4_2"/>
    <property type="match status" value="1"/>
</dbReference>
<evidence type="ECO:0000256" key="1">
    <source>
        <dbReference type="SAM" id="MobiDB-lite"/>
    </source>
</evidence>